<keyword evidence="9" id="KW-1185">Reference proteome</keyword>
<evidence type="ECO:0000256" key="5">
    <source>
        <dbReference type="ARBA" id="ARBA00023125"/>
    </source>
</evidence>
<feature type="domain" description="DarT" evidence="7">
    <location>
        <begin position="1"/>
        <end position="166"/>
    </location>
</feature>
<name>A0ABY7USK4_9RHOB</name>
<evidence type="ECO:0000256" key="2">
    <source>
        <dbReference type="ARBA" id="ARBA00022676"/>
    </source>
</evidence>
<evidence type="ECO:0000256" key="1">
    <source>
        <dbReference type="ARBA" id="ARBA00022649"/>
    </source>
</evidence>
<protein>
    <submittedName>
        <fullName evidence="8">DarT ssDNA thymidine ADP-ribosyltransferase family protein</fullName>
    </submittedName>
</protein>
<dbReference type="PROSITE" id="PS52018">
    <property type="entry name" value="DART"/>
    <property type="match status" value="1"/>
</dbReference>
<dbReference type="Pfam" id="PF14487">
    <property type="entry name" value="DarT"/>
    <property type="match status" value="1"/>
</dbReference>
<keyword evidence="4" id="KW-0548">Nucleotidyltransferase</keyword>
<comment type="caution">
    <text evidence="6">Lacks conserved residue(s) required for the propagation of feature annotation.</text>
</comment>
<dbReference type="EMBL" id="CP117466">
    <property type="protein sequence ID" value="WDA11773.1"/>
    <property type="molecule type" value="Genomic_DNA"/>
</dbReference>
<accession>A0ABY7USK4</accession>
<keyword evidence="1 6" id="KW-1277">Toxin-antitoxin system</keyword>
<dbReference type="RefSeq" id="WP_273742936.1">
    <property type="nucleotide sequence ID" value="NZ_CP117466.1"/>
</dbReference>
<reference evidence="8 9" key="1">
    <citation type="submission" date="2023-02" db="EMBL/GenBank/DDBJ databases">
        <title>Whole genome sequenc of Paracoccus marcusii MBLB0836.</title>
        <authorList>
            <person name="Seo M.-J."/>
            <person name="Cho E.-S."/>
            <person name="Hwang C.Y."/>
        </authorList>
    </citation>
    <scope>NUCLEOTIDE SEQUENCE [LARGE SCALE GENOMIC DNA]</scope>
    <source>
        <strain evidence="8 9">MBLB0836</strain>
    </source>
</reference>
<dbReference type="Proteomes" id="UP001216899">
    <property type="component" value="Chromosome"/>
</dbReference>
<gene>
    <name evidence="8" type="ORF">PRL19_10745</name>
</gene>
<evidence type="ECO:0000313" key="9">
    <source>
        <dbReference type="Proteomes" id="UP001216899"/>
    </source>
</evidence>
<evidence type="ECO:0000313" key="8">
    <source>
        <dbReference type="EMBL" id="WDA11773.1"/>
    </source>
</evidence>
<proteinExistence type="inferred from homology"/>
<comment type="similarity">
    <text evidence="6">Belongs to the DarT ADP-ribosyltransferase family.</text>
</comment>
<keyword evidence="2" id="KW-0328">Glycosyltransferase</keyword>
<keyword evidence="3" id="KW-0808">Transferase</keyword>
<evidence type="ECO:0000256" key="6">
    <source>
        <dbReference type="PROSITE-ProRule" id="PRU01362"/>
    </source>
</evidence>
<keyword evidence="5 6" id="KW-0238">DNA-binding</keyword>
<evidence type="ECO:0000256" key="4">
    <source>
        <dbReference type="ARBA" id="ARBA00022695"/>
    </source>
</evidence>
<sequence>MVKYLFSPNAELRRDVDYLDHISLSIEHINTKFYNTCSQSWHRAQPIFWCILAFDPEVLTHEGVVFSTTNNMYTGVIREEGATGLNSLYADTVVQWATSRVRRPTDERLSYPTCFQAEALYPQALSTEHLRRIYVRTQQDQNEVCGFLKATFHPEVDVLVSAEKFGARPK</sequence>
<organism evidence="8 9">
    <name type="scientific">Paracoccus marcusii</name>
    <dbReference type="NCBI Taxonomy" id="59779"/>
    <lineage>
        <taxon>Bacteria</taxon>
        <taxon>Pseudomonadati</taxon>
        <taxon>Pseudomonadota</taxon>
        <taxon>Alphaproteobacteria</taxon>
        <taxon>Rhodobacterales</taxon>
        <taxon>Paracoccaceae</taxon>
        <taxon>Paracoccus</taxon>
    </lineage>
</organism>
<dbReference type="InterPro" id="IPR029494">
    <property type="entry name" value="DarT"/>
</dbReference>
<evidence type="ECO:0000259" key="7">
    <source>
        <dbReference type="PROSITE" id="PS52018"/>
    </source>
</evidence>
<evidence type="ECO:0000256" key="3">
    <source>
        <dbReference type="ARBA" id="ARBA00022679"/>
    </source>
</evidence>